<evidence type="ECO:0000256" key="1">
    <source>
        <dbReference type="SAM" id="MobiDB-lite"/>
    </source>
</evidence>
<evidence type="ECO:0000313" key="3">
    <source>
        <dbReference type="Proteomes" id="UP001374579"/>
    </source>
</evidence>
<sequence length="225" mass="24734">MEMPITRAKAYQKRNRTTHSWYGDWSSGNDVMSRSCPAGNTLEDHMHRARATMASSSFRRPRAIDSTDSTVPKVIRSKSSVRAQAPPSSTASSPGPTTAIKVPQTGRRRRTLTEGDHLDPNGPSSAYSYDGGFFVTANNANKDFFVIDPEWVSEGESARSQSEEGGKEGNNKGAPEGKNKGGPVGRNRGAPPPPKVITWKSYNRSRSAPPPKYRNPITWEDREQE</sequence>
<dbReference type="AlphaFoldDB" id="A0AAN9C303"/>
<feature type="region of interest" description="Disordered" evidence="1">
    <location>
        <begin position="1"/>
        <end position="30"/>
    </location>
</feature>
<name>A0AAN9C303_9CAEN</name>
<reference evidence="2 3" key="1">
    <citation type="submission" date="2024-02" db="EMBL/GenBank/DDBJ databases">
        <title>Chromosome-scale genome assembly of the rough periwinkle Littorina saxatilis.</title>
        <authorList>
            <person name="De Jode A."/>
            <person name="Faria R."/>
            <person name="Formenti G."/>
            <person name="Sims Y."/>
            <person name="Smith T.P."/>
            <person name="Tracey A."/>
            <person name="Wood J.M.D."/>
            <person name="Zagrodzka Z.B."/>
            <person name="Johannesson K."/>
            <person name="Butlin R.K."/>
            <person name="Leder E.H."/>
        </authorList>
    </citation>
    <scope>NUCLEOTIDE SEQUENCE [LARGE SCALE GENOMIC DNA]</scope>
    <source>
        <strain evidence="2">Snail1</strain>
        <tissue evidence="2">Muscle</tissue>
    </source>
</reference>
<comment type="caution">
    <text evidence="2">The sequence shown here is derived from an EMBL/GenBank/DDBJ whole genome shotgun (WGS) entry which is preliminary data.</text>
</comment>
<protein>
    <submittedName>
        <fullName evidence="2">Uncharacterized protein</fullName>
    </submittedName>
</protein>
<feature type="region of interest" description="Disordered" evidence="1">
    <location>
        <begin position="153"/>
        <end position="225"/>
    </location>
</feature>
<accession>A0AAN9C303</accession>
<gene>
    <name evidence="2" type="ORF">V1264_002071</name>
</gene>
<feature type="compositionally biased region" description="Low complexity" evidence="1">
    <location>
        <begin position="83"/>
        <end position="99"/>
    </location>
</feature>
<organism evidence="2 3">
    <name type="scientific">Littorina saxatilis</name>
    <dbReference type="NCBI Taxonomy" id="31220"/>
    <lineage>
        <taxon>Eukaryota</taxon>
        <taxon>Metazoa</taxon>
        <taxon>Spiralia</taxon>
        <taxon>Lophotrochozoa</taxon>
        <taxon>Mollusca</taxon>
        <taxon>Gastropoda</taxon>
        <taxon>Caenogastropoda</taxon>
        <taxon>Littorinimorpha</taxon>
        <taxon>Littorinoidea</taxon>
        <taxon>Littorinidae</taxon>
        <taxon>Littorina</taxon>
    </lineage>
</organism>
<dbReference type="Proteomes" id="UP001374579">
    <property type="component" value="Unassembled WGS sequence"/>
</dbReference>
<feature type="region of interest" description="Disordered" evidence="1">
    <location>
        <begin position="53"/>
        <end position="124"/>
    </location>
</feature>
<evidence type="ECO:0000313" key="2">
    <source>
        <dbReference type="EMBL" id="KAK7116382.1"/>
    </source>
</evidence>
<proteinExistence type="predicted"/>
<dbReference type="EMBL" id="JBAMIC010000001">
    <property type="protein sequence ID" value="KAK7116382.1"/>
    <property type="molecule type" value="Genomic_DNA"/>
</dbReference>
<feature type="compositionally biased region" description="Basic and acidic residues" evidence="1">
    <location>
        <begin position="161"/>
        <end position="179"/>
    </location>
</feature>
<keyword evidence="3" id="KW-1185">Reference proteome</keyword>